<organism evidence="2 3">
    <name type="scientific">Macrophomina phaseolina (strain MS6)</name>
    <name type="common">Charcoal rot fungus</name>
    <dbReference type="NCBI Taxonomy" id="1126212"/>
    <lineage>
        <taxon>Eukaryota</taxon>
        <taxon>Fungi</taxon>
        <taxon>Dikarya</taxon>
        <taxon>Ascomycota</taxon>
        <taxon>Pezizomycotina</taxon>
        <taxon>Dothideomycetes</taxon>
        <taxon>Dothideomycetes incertae sedis</taxon>
        <taxon>Botryosphaeriales</taxon>
        <taxon>Botryosphaeriaceae</taxon>
        <taxon>Macrophomina</taxon>
    </lineage>
</organism>
<dbReference type="Proteomes" id="UP000007129">
    <property type="component" value="Unassembled WGS sequence"/>
</dbReference>
<name>K2RJB2_MACPH</name>
<evidence type="ECO:0000313" key="3">
    <source>
        <dbReference type="Proteomes" id="UP000007129"/>
    </source>
</evidence>
<dbReference type="VEuPathDB" id="FungiDB:MPH_09929"/>
<evidence type="ECO:0000256" key="1">
    <source>
        <dbReference type="SAM" id="MobiDB-lite"/>
    </source>
</evidence>
<evidence type="ECO:0000313" key="2">
    <source>
        <dbReference type="EMBL" id="EKG12937.1"/>
    </source>
</evidence>
<comment type="caution">
    <text evidence="2">The sequence shown here is derived from an EMBL/GenBank/DDBJ whole genome shotgun (WGS) entry which is preliminary data.</text>
</comment>
<dbReference type="AlphaFoldDB" id="K2RJB2"/>
<feature type="region of interest" description="Disordered" evidence="1">
    <location>
        <begin position="1"/>
        <end position="76"/>
    </location>
</feature>
<gene>
    <name evidence="2" type="ORF">MPH_09929</name>
</gene>
<reference evidence="2 3" key="1">
    <citation type="journal article" date="2012" name="BMC Genomics">
        <title>Tools to kill: Genome of one of the most destructive plant pathogenic fungi Macrophomina phaseolina.</title>
        <authorList>
            <person name="Islam M.S."/>
            <person name="Haque M.S."/>
            <person name="Islam M.M."/>
            <person name="Emdad E.M."/>
            <person name="Halim A."/>
            <person name="Hossen Q.M.M."/>
            <person name="Hossain M.Z."/>
            <person name="Ahmed B."/>
            <person name="Rahim S."/>
            <person name="Rahman M.S."/>
            <person name="Alam M.M."/>
            <person name="Hou S."/>
            <person name="Wan X."/>
            <person name="Saito J.A."/>
            <person name="Alam M."/>
        </authorList>
    </citation>
    <scope>NUCLEOTIDE SEQUENCE [LARGE SCALE GENOMIC DNA]</scope>
    <source>
        <strain evidence="2 3">MS6</strain>
    </source>
</reference>
<dbReference type="InParanoid" id="K2RJB2"/>
<accession>K2RJB2</accession>
<dbReference type="EMBL" id="AHHD01000422">
    <property type="protein sequence ID" value="EKG12937.1"/>
    <property type="molecule type" value="Genomic_DNA"/>
</dbReference>
<protein>
    <submittedName>
        <fullName evidence="2">Uncharacterized protein</fullName>
    </submittedName>
</protein>
<proteinExistence type="predicted"/>
<sequence length="76" mass="8095">MATAQKIKKPLGATKKMCVDEVASDERKDAGQKDNSGQTMAGDDKPNKATAKSKRPTACIGPKGSSTACESQRRRQ</sequence>
<dbReference type="HOGENOM" id="CLU_2654963_0_0_1"/>